<dbReference type="AlphaFoldDB" id="A0A379TWQ2"/>
<accession>A0A379TWQ2</accession>
<protein>
    <submittedName>
        <fullName evidence="1">Uncharacterized protein</fullName>
    </submittedName>
</protein>
<proteinExistence type="predicted"/>
<gene>
    <name evidence="1" type="ORF">NCTC10060_02144</name>
</gene>
<organism evidence="1 2">
    <name type="scientific">Salmonella diarizonae</name>
    <dbReference type="NCBI Taxonomy" id="59204"/>
    <lineage>
        <taxon>Bacteria</taxon>
        <taxon>Pseudomonadati</taxon>
        <taxon>Pseudomonadota</taxon>
        <taxon>Gammaproteobacteria</taxon>
        <taxon>Enterobacterales</taxon>
        <taxon>Enterobacteriaceae</taxon>
        <taxon>Salmonella</taxon>
    </lineage>
</organism>
<dbReference type="Proteomes" id="UP000254633">
    <property type="component" value="Unassembled WGS sequence"/>
</dbReference>
<dbReference type="EMBL" id="UGXH01000003">
    <property type="protein sequence ID" value="SUG55027.1"/>
    <property type="molecule type" value="Genomic_DNA"/>
</dbReference>
<evidence type="ECO:0000313" key="2">
    <source>
        <dbReference type="Proteomes" id="UP000254633"/>
    </source>
</evidence>
<reference evidence="1 2" key="1">
    <citation type="submission" date="2018-06" db="EMBL/GenBank/DDBJ databases">
        <authorList>
            <consortium name="Pathogen Informatics"/>
            <person name="Doyle S."/>
        </authorList>
    </citation>
    <scope>NUCLEOTIDE SEQUENCE [LARGE SCALE GENOMIC DNA]</scope>
    <source>
        <strain evidence="1 2">NCTC10060</strain>
    </source>
</reference>
<sequence>MASMTGPPRRYRNSPPASAGEIFNTDVAEQVVDVGVAQGDLSVAAARGVVDRREVVSFRQALNIAQTGVTAYRARALAHSFMPL</sequence>
<evidence type="ECO:0000313" key="1">
    <source>
        <dbReference type="EMBL" id="SUG55027.1"/>
    </source>
</evidence>
<name>A0A379TWQ2_SALDZ</name>